<keyword evidence="1" id="KW-1133">Transmembrane helix</keyword>
<accession>A0A369CHA3</accession>
<reference evidence="2 3" key="1">
    <citation type="submission" date="2018-07" db="EMBL/GenBank/DDBJ databases">
        <title>Genomic Encyclopedia of Type Strains, Phase IV (KMG-IV): sequencing the most valuable type-strain genomes for metagenomic binning, comparative biology and taxonomic classification.</title>
        <authorList>
            <person name="Goeker M."/>
        </authorList>
    </citation>
    <scope>NUCLEOTIDE SEQUENCE [LARGE SCALE GENOMIC DNA]</scope>
    <source>
        <strain evidence="2 3">DSM 26407</strain>
    </source>
</reference>
<dbReference type="RefSeq" id="WP_211314756.1">
    <property type="nucleotide sequence ID" value="NZ_QPJY01000001.1"/>
</dbReference>
<dbReference type="AlphaFoldDB" id="A0A369CHA3"/>
<proteinExistence type="predicted"/>
<dbReference type="EMBL" id="QPJY01000001">
    <property type="protein sequence ID" value="RCX33299.1"/>
    <property type="molecule type" value="Genomic_DNA"/>
</dbReference>
<sequence>MATTAAGRGLLRTVFGNPWVALAIGAAAGYLGYKYRKEIAAAVMNASEMGKDFVLQQKESLSDIAAEAREAAEEQGGGNGQGE</sequence>
<protein>
    <submittedName>
        <fullName evidence="2">Uncharacterized protein</fullName>
    </submittedName>
</protein>
<dbReference type="Proteomes" id="UP000252707">
    <property type="component" value="Unassembled WGS sequence"/>
</dbReference>
<feature type="transmembrane region" description="Helical" evidence="1">
    <location>
        <begin position="15"/>
        <end position="33"/>
    </location>
</feature>
<name>A0A369CHA3_9GAMM</name>
<keyword evidence="1" id="KW-0472">Membrane</keyword>
<comment type="caution">
    <text evidence="2">The sequence shown here is derived from an EMBL/GenBank/DDBJ whole genome shotgun (WGS) entry which is preliminary data.</text>
</comment>
<keyword evidence="1" id="KW-0812">Transmembrane</keyword>
<evidence type="ECO:0000313" key="2">
    <source>
        <dbReference type="EMBL" id="RCX33299.1"/>
    </source>
</evidence>
<evidence type="ECO:0000313" key="3">
    <source>
        <dbReference type="Proteomes" id="UP000252707"/>
    </source>
</evidence>
<evidence type="ECO:0000256" key="1">
    <source>
        <dbReference type="SAM" id="Phobius"/>
    </source>
</evidence>
<keyword evidence="3" id="KW-1185">Reference proteome</keyword>
<gene>
    <name evidence="2" type="ORF">DFQ59_101600</name>
</gene>
<organism evidence="2 3">
    <name type="scientific">Thioalbus denitrificans</name>
    <dbReference type="NCBI Taxonomy" id="547122"/>
    <lineage>
        <taxon>Bacteria</taxon>
        <taxon>Pseudomonadati</taxon>
        <taxon>Pseudomonadota</taxon>
        <taxon>Gammaproteobacteria</taxon>
        <taxon>Chromatiales</taxon>
        <taxon>Ectothiorhodospiraceae</taxon>
        <taxon>Thioalbus</taxon>
    </lineage>
</organism>